<evidence type="ECO:0000313" key="3">
    <source>
        <dbReference type="Proteomes" id="UP000030021"/>
    </source>
</evidence>
<dbReference type="EMBL" id="AONH01000002">
    <property type="protein sequence ID" value="KGM89237.1"/>
    <property type="molecule type" value="Genomic_DNA"/>
</dbReference>
<organism evidence="2 3">
    <name type="scientific">Roseovarius mucosus DSM 17069</name>
    <dbReference type="NCBI Taxonomy" id="1288298"/>
    <lineage>
        <taxon>Bacteria</taxon>
        <taxon>Pseudomonadati</taxon>
        <taxon>Pseudomonadota</taxon>
        <taxon>Alphaproteobacteria</taxon>
        <taxon>Rhodobacterales</taxon>
        <taxon>Roseobacteraceae</taxon>
        <taxon>Roseovarius</taxon>
    </lineage>
</organism>
<feature type="transmembrane region" description="Helical" evidence="1">
    <location>
        <begin position="6"/>
        <end position="26"/>
    </location>
</feature>
<dbReference type="AlphaFoldDB" id="A0A0A0HN34"/>
<dbReference type="HOGENOM" id="CLU_196825_1_0_5"/>
<reference evidence="2 3" key="1">
    <citation type="submission" date="2013-01" db="EMBL/GenBank/DDBJ databases">
        <authorList>
            <person name="Fiebig A."/>
            <person name="Goeker M."/>
            <person name="Klenk H.-P.P."/>
        </authorList>
    </citation>
    <scope>NUCLEOTIDE SEQUENCE [LARGE SCALE GENOMIC DNA]</scope>
    <source>
        <strain evidence="2 3">DSM 17069</strain>
    </source>
</reference>
<dbReference type="RefSeq" id="WP_037270117.1">
    <property type="nucleotide sequence ID" value="NZ_KN293976.1"/>
</dbReference>
<evidence type="ECO:0000313" key="2">
    <source>
        <dbReference type="EMBL" id="KGM89237.1"/>
    </source>
</evidence>
<keyword evidence="1" id="KW-0472">Membrane</keyword>
<dbReference type="STRING" id="215743.ROSMUCSMR3_02475"/>
<accession>A0A0A0HN34</accession>
<feature type="transmembrane region" description="Helical" evidence="1">
    <location>
        <begin position="33"/>
        <end position="50"/>
    </location>
</feature>
<protein>
    <recommendedName>
        <fullName evidence="4">50S ribosomal protein L35</fullName>
    </recommendedName>
</protein>
<evidence type="ECO:0008006" key="4">
    <source>
        <dbReference type="Google" id="ProtNLM"/>
    </source>
</evidence>
<keyword evidence="1" id="KW-0812">Transmembrane</keyword>
<proteinExistence type="predicted"/>
<dbReference type="OrthoDB" id="7875801at2"/>
<dbReference type="PATRIC" id="fig|1288298.3.peg.727"/>
<sequence length="74" mass="7795">MDPDLAMAIGMVLGVFSIPSIISAFSEGHPPRVATFTLMASGGLIVWAISNKPGGYSFGDLPEVLVRVIARYVS</sequence>
<gene>
    <name evidence="2" type="ORF">rosmuc_00721</name>
</gene>
<evidence type="ECO:0000256" key="1">
    <source>
        <dbReference type="SAM" id="Phobius"/>
    </source>
</evidence>
<keyword evidence="1" id="KW-1133">Transmembrane helix</keyword>
<dbReference type="eggNOG" id="ENOG50331YQ">
    <property type="taxonomic scope" value="Bacteria"/>
</dbReference>
<name>A0A0A0HN34_9RHOB</name>
<comment type="caution">
    <text evidence="2">The sequence shown here is derived from an EMBL/GenBank/DDBJ whole genome shotgun (WGS) entry which is preliminary data.</text>
</comment>
<dbReference type="Proteomes" id="UP000030021">
    <property type="component" value="Unassembled WGS sequence"/>
</dbReference>